<dbReference type="CDD" id="cd07034">
    <property type="entry name" value="TPP_PYR_PFOR_IOR-alpha_like"/>
    <property type="match status" value="1"/>
</dbReference>
<feature type="domain" description="DUF6537" evidence="3">
    <location>
        <begin position="966"/>
        <end position="1163"/>
    </location>
</feature>
<dbReference type="Gene3D" id="3.40.50.970">
    <property type="match status" value="1"/>
</dbReference>
<dbReference type="PANTHER" id="PTHR48084">
    <property type="entry name" value="2-OXOGLUTARATE OXIDOREDUCTASE SUBUNIT KORB-RELATED"/>
    <property type="match status" value="1"/>
</dbReference>
<evidence type="ECO:0000313" key="5">
    <source>
        <dbReference type="Proteomes" id="UP000321192"/>
    </source>
</evidence>
<evidence type="ECO:0000313" key="4">
    <source>
        <dbReference type="EMBL" id="TXH79185.1"/>
    </source>
</evidence>
<gene>
    <name evidence="4" type="ORF">E6Q80_21060</name>
</gene>
<dbReference type="InterPro" id="IPR051457">
    <property type="entry name" value="2-oxoacid:Fd_oxidoreductase"/>
</dbReference>
<dbReference type="NCBIfam" id="NF009588">
    <property type="entry name" value="PRK13029.1"/>
    <property type="match status" value="1"/>
</dbReference>
<dbReference type="EMBL" id="SSFD01000360">
    <property type="protein sequence ID" value="TXH79185.1"/>
    <property type="molecule type" value="Genomic_DNA"/>
</dbReference>
<dbReference type="SUPFAM" id="SSF52518">
    <property type="entry name" value="Thiamin diphosphate-binding fold (THDP-binding)"/>
    <property type="match status" value="2"/>
</dbReference>
<reference evidence="4 5" key="1">
    <citation type="submission" date="2018-09" db="EMBL/GenBank/DDBJ databases">
        <title>Metagenome Assembled Genomes from an Advanced Water Purification Facility.</title>
        <authorList>
            <person name="Stamps B.W."/>
            <person name="Spear J.R."/>
        </authorList>
    </citation>
    <scope>NUCLEOTIDE SEQUENCE [LARGE SCALE GENOMIC DNA]</scope>
    <source>
        <strain evidence="4">Bin_27_1</strain>
    </source>
</reference>
<dbReference type="Pfam" id="PF01558">
    <property type="entry name" value="POR"/>
    <property type="match status" value="1"/>
</dbReference>
<dbReference type="InterPro" id="IPR002880">
    <property type="entry name" value="Pyrv_Fd/Flavodoxin_OxRdtase_N"/>
</dbReference>
<proteinExistence type="predicted"/>
<dbReference type="RefSeq" id="WP_276662029.1">
    <property type="nucleotide sequence ID" value="NZ_SSFD01000360.1"/>
</dbReference>
<dbReference type="PANTHER" id="PTHR48084:SF3">
    <property type="entry name" value="SUBUNIT OF PYRUVATE:FLAVODOXIN OXIDOREDUCTASE"/>
    <property type="match status" value="1"/>
</dbReference>
<dbReference type="Proteomes" id="UP000321192">
    <property type="component" value="Unassembled WGS sequence"/>
</dbReference>
<evidence type="ECO:0000259" key="3">
    <source>
        <dbReference type="Pfam" id="PF20169"/>
    </source>
</evidence>
<dbReference type="AlphaFoldDB" id="A0A5C7S8D2"/>
<dbReference type="NCBIfam" id="NF009589">
    <property type="entry name" value="PRK13030.1"/>
    <property type="match status" value="1"/>
</dbReference>
<dbReference type="GO" id="GO:0016903">
    <property type="term" value="F:oxidoreductase activity, acting on the aldehyde or oxo group of donors"/>
    <property type="evidence" value="ECO:0007669"/>
    <property type="project" value="InterPro"/>
</dbReference>
<name>A0A5C7S8D2_THASP</name>
<dbReference type="InterPro" id="IPR046667">
    <property type="entry name" value="DUF6537"/>
</dbReference>
<feature type="domain" description="Pyruvate/ketoisovalerate oxidoreductase catalytic" evidence="2">
    <location>
        <begin position="730"/>
        <end position="916"/>
    </location>
</feature>
<dbReference type="InterPro" id="IPR002869">
    <property type="entry name" value="Pyrv_flavodox_OxRed_cen"/>
</dbReference>
<dbReference type="Pfam" id="PF20169">
    <property type="entry name" value="DUF6537"/>
    <property type="match status" value="1"/>
</dbReference>
<evidence type="ECO:0000259" key="2">
    <source>
        <dbReference type="Pfam" id="PF01558"/>
    </source>
</evidence>
<dbReference type="SUPFAM" id="SSF53323">
    <property type="entry name" value="Pyruvate-ferredoxin oxidoreductase, PFOR, domain III"/>
    <property type="match status" value="1"/>
</dbReference>
<organism evidence="4 5">
    <name type="scientific">Thauera aminoaromatica</name>
    <dbReference type="NCBI Taxonomy" id="164330"/>
    <lineage>
        <taxon>Bacteria</taxon>
        <taxon>Pseudomonadati</taxon>
        <taxon>Pseudomonadota</taxon>
        <taxon>Betaproteobacteria</taxon>
        <taxon>Rhodocyclales</taxon>
        <taxon>Zoogloeaceae</taxon>
        <taxon>Thauera</taxon>
    </lineage>
</organism>
<dbReference type="InterPro" id="IPR019752">
    <property type="entry name" value="Pyrv/ketoisovalerate_OxRed_cat"/>
</dbReference>
<accession>A0A5C7S8D2</accession>
<dbReference type="CDD" id="cd02008">
    <property type="entry name" value="TPP_IOR_alpha"/>
    <property type="match status" value="1"/>
</dbReference>
<evidence type="ECO:0000256" key="1">
    <source>
        <dbReference type="ARBA" id="ARBA00023002"/>
    </source>
</evidence>
<keyword evidence="4" id="KW-0670">Pyruvate</keyword>
<dbReference type="Gene3D" id="3.40.920.10">
    <property type="entry name" value="Pyruvate-ferredoxin oxidoreductase, PFOR, domain III"/>
    <property type="match status" value="1"/>
</dbReference>
<dbReference type="InterPro" id="IPR029061">
    <property type="entry name" value="THDP-binding"/>
</dbReference>
<protein>
    <submittedName>
        <fullName evidence="4">Indolepyruvate ferredoxin oxidoreductase family protein</fullName>
    </submittedName>
</protein>
<comment type="caution">
    <text evidence="4">The sequence shown here is derived from an EMBL/GenBank/DDBJ whole genome shotgun (WGS) entry which is preliminary data.</text>
</comment>
<sequence length="1180" mass="128821">MSSGKQISNTFTQEEGDIHLGGIDAIVRLTLDQVRTDARRGLKTGMFVSGYRGSPVGMLDAALIKQQKLLVQNHIHFVDGINEDLAATAVWGTQMLHTVGKQKFDGVTGMWYGKAPGVDRSGDALKHANYTGIAKNGGVLAIAGDDPSCKSSSLCSQSEPMLFHVGIPSLYPGNVQEILDYGLHGYQMSRLAGVWMGMKIVTNVADGTGTASVSPERLNFVTPDLEFDGKLFTPNMNLGMNVRVEALEMEQSLYTRRLEVVKRYARANNLNNVVFPNPDAWIGILTAGKTYNDLNQAFLEMGLDDAALRRYGIRILKMGMLFPMEPTIVREFAQGLEEIFVIEEKRPFLEMFAKQVLYGMANAPRIVGKFDEEEKELLPHYGEFESDVIVRALLKRLSRKTRIESAENWLKRLDEIHSRNKLPTAVRTAWFCSGCPHNSSTQAPDGSIVSAGIGCHTMAMWMGRNVVMGTHMGAEGTQWIGMAPFTEAQHIFQNMGDGTYAHSGSLAIRYAASTGVNITFKLLRNAHTSMTGGQAIQGEVPVTNMVSDLLANGVKKIIVTTDDPSRFNGVQLPGGTEVWHRDRIEEAQRELAATPGCTVLLHDQECAAELRRARSRGKADEPVEVTVINERVCEGCGDCGEKSNCMSVEPVQTEFGRKTRIHQSSCNKDFSCVKGFCPSFLTITPHPAPAADGAPKKKKGRIPALERELPPPVKKVDDSLGFGIHVMGIGGTGSVTVVATLARAARLEGKHVIGLDQTGLAQKGGAVISDIKITHAPFKGSNKISDGRADLYLGFDILNATDPKNLDKCNPERTIAIVSTTQTPTGQMVTNRKALFPATSGLTGGIDRVTRKEHNVFLDGEALAAGLFGDAMATNNFMVGVAFQAGTIPLRAESIEDAIRQSGVAVDMSLAAFRWGRMAVVDRAFVEAEVARQKTGGQVVVLNKAPQLSPAARAIVDSIGASGEVKRLVEIRVPELIAFQDEAYARRYAEVIKRVVAGEQKAVSSSALAEAAARYLYKLMAYKDEFEVARLHTDPAFLAELDAQFPHGYSVKYNLAPPLLSKTDPVTGHPQKKQYGEWMFKAFKRLSGLKRFRGSALDVFGKTEERQTERKLIEEYIQLLDQILARLNPVNHAAAVALASVPDEIRGFGHVKEKNLAAARELQAARLKAFNEAQQERQVA</sequence>
<keyword evidence="1" id="KW-0560">Oxidoreductase</keyword>